<name>A0AAV4U4P2_CAEEX</name>
<evidence type="ECO:0000313" key="1">
    <source>
        <dbReference type="EMBL" id="GIY52759.1"/>
    </source>
</evidence>
<evidence type="ECO:0000313" key="2">
    <source>
        <dbReference type="Proteomes" id="UP001054945"/>
    </source>
</evidence>
<dbReference type="Proteomes" id="UP001054945">
    <property type="component" value="Unassembled WGS sequence"/>
</dbReference>
<sequence length="96" mass="10824">MSDCSEILITAPENGAQILEVFQNRELRSEIYSVLAVQLLDWIGTCSDQKVKLPTLYDRIETQLRALESLGVTTEKYAAMLFPLVESCLSEEVLRS</sequence>
<gene>
    <name evidence="1" type="ORF">CEXT_6381</name>
</gene>
<proteinExistence type="predicted"/>
<organism evidence="1 2">
    <name type="scientific">Caerostris extrusa</name>
    <name type="common">Bark spider</name>
    <name type="synonym">Caerostris bankana</name>
    <dbReference type="NCBI Taxonomy" id="172846"/>
    <lineage>
        <taxon>Eukaryota</taxon>
        <taxon>Metazoa</taxon>
        <taxon>Ecdysozoa</taxon>
        <taxon>Arthropoda</taxon>
        <taxon>Chelicerata</taxon>
        <taxon>Arachnida</taxon>
        <taxon>Araneae</taxon>
        <taxon>Araneomorphae</taxon>
        <taxon>Entelegynae</taxon>
        <taxon>Araneoidea</taxon>
        <taxon>Araneidae</taxon>
        <taxon>Caerostris</taxon>
    </lineage>
</organism>
<protein>
    <submittedName>
        <fullName evidence="1">Uncharacterized protein</fullName>
    </submittedName>
</protein>
<dbReference type="AlphaFoldDB" id="A0AAV4U4P2"/>
<comment type="caution">
    <text evidence="1">The sequence shown here is derived from an EMBL/GenBank/DDBJ whole genome shotgun (WGS) entry which is preliminary data.</text>
</comment>
<dbReference type="InterPro" id="IPR005312">
    <property type="entry name" value="DUF1759"/>
</dbReference>
<keyword evidence="2" id="KW-1185">Reference proteome</keyword>
<dbReference type="Pfam" id="PF03564">
    <property type="entry name" value="DUF1759"/>
    <property type="match status" value="1"/>
</dbReference>
<reference evidence="1 2" key="1">
    <citation type="submission" date="2021-06" db="EMBL/GenBank/DDBJ databases">
        <title>Caerostris extrusa draft genome.</title>
        <authorList>
            <person name="Kono N."/>
            <person name="Arakawa K."/>
        </authorList>
    </citation>
    <scope>NUCLEOTIDE SEQUENCE [LARGE SCALE GENOMIC DNA]</scope>
</reference>
<dbReference type="EMBL" id="BPLR01012286">
    <property type="protein sequence ID" value="GIY52759.1"/>
    <property type="molecule type" value="Genomic_DNA"/>
</dbReference>
<accession>A0AAV4U4P2</accession>